<dbReference type="AlphaFoldDB" id="A0A9X3CJX1"/>
<evidence type="ECO:0000259" key="2">
    <source>
        <dbReference type="PROSITE" id="PS50006"/>
    </source>
</evidence>
<protein>
    <submittedName>
        <fullName evidence="3">FHA domain-containing protein</fullName>
    </submittedName>
</protein>
<reference evidence="3" key="1">
    <citation type="submission" date="2022-02" db="EMBL/GenBank/DDBJ databases">
        <title>Vibrio sp. nov, a new bacterium isolated from seawater.</title>
        <authorList>
            <person name="Yuan Y."/>
        </authorList>
    </citation>
    <scope>NUCLEOTIDE SEQUENCE</scope>
    <source>
        <strain evidence="3">ZSDZ65</strain>
    </source>
</reference>
<feature type="domain" description="FHA" evidence="2">
    <location>
        <begin position="28"/>
        <end position="78"/>
    </location>
</feature>
<dbReference type="CDD" id="cd00060">
    <property type="entry name" value="FHA"/>
    <property type="match status" value="1"/>
</dbReference>
<feature type="region of interest" description="Disordered" evidence="1">
    <location>
        <begin position="140"/>
        <end position="164"/>
    </location>
</feature>
<evidence type="ECO:0000256" key="1">
    <source>
        <dbReference type="SAM" id="MobiDB-lite"/>
    </source>
</evidence>
<comment type="caution">
    <text evidence="3">The sequence shown here is derived from an EMBL/GenBank/DDBJ whole genome shotgun (WGS) entry which is preliminary data.</text>
</comment>
<dbReference type="InterPro" id="IPR000253">
    <property type="entry name" value="FHA_dom"/>
</dbReference>
<evidence type="ECO:0000313" key="4">
    <source>
        <dbReference type="Proteomes" id="UP001155587"/>
    </source>
</evidence>
<dbReference type="Pfam" id="PF20232">
    <property type="entry name" value="T6SS_FHA_C"/>
    <property type="match status" value="1"/>
</dbReference>
<sequence>MTISIHLVSIPDQEAVTSRVVHLPADGGTIGRSPDCSVVLPDHTTRISRKHAEITRTSDGFFLKDTSNNGVSLNAKALQKGADYAVNDGDIITIEGYSLLVSTLVVSQTSQSAEIDDNDTPTFTLNLANDDTDFLESFSRETQPKVQQRPHYSSENVLQDDPFSSDPFEDFSENELSKFEEVEKTLEPLPLDHGELENNTVEFLPINQDNHHIVSSLQQLIALSEKNHDMLQNPSFQHDALFSALEQTIDTFLDEFSPQQLEPQFDEYMGSSLFVSKDKRYWRIYRKHFERRQQNGEFRRHFKALFIENMQRSGEKS</sequence>
<dbReference type="RefSeq" id="WP_265673010.1">
    <property type="nucleotide sequence ID" value="NZ_JAKRRY010000001.1"/>
</dbReference>
<dbReference type="EMBL" id="JAKRRY010000001">
    <property type="protein sequence ID" value="MCW8344590.1"/>
    <property type="molecule type" value="Genomic_DNA"/>
</dbReference>
<dbReference type="Pfam" id="PF00498">
    <property type="entry name" value="FHA"/>
    <property type="match status" value="1"/>
</dbReference>
<dbReference type="InterPro" id="IPR046883">
    <property type="entry name" value="T6SS_FHA_C"/>
</dbReference>
<evidence type="ECO:0000313" key="3">
    <source>
        <dbReference type="EMBL" id="MCW8344590.1"/>
    </source>
</evidence>
<dbReference type="SMART" id="SM00240">
    <property type="entry name" value="FHA"/>
    <property type="match status" value="1"/>
</dbReference>
<feature type="compositionally biased region" description="Polar residues" evidence="1">
    <location>
        <begin position="144"/>
        <end position="157"/>
    </location>
</feature>
<accession>A0A9X3CJX1</accession>
<dbReference type="InterPro" id="IPR008984">
    <property type="entry name" value="SMAD_FHA_dom_sf"/>
</dbReference>
<organism evidence="3 4">
    <name type="scientific">Vibrio qingdaonensis</name>
    <dbReference type="NCBI Taxonomy" id="2829491"/>
    <lineage>
        <taxon>Bacteria</taxon>
        <taxon>Pseudomonadati</taxon>
        <taxon>Pseudomonadota</taxon>
        <taxon>Gammaproteobacteria</taxon>
        <taxon>Vibrionales</taxon>
        <taxon>Vibrionaceae</taxon>
        <taxon>Vibrio</taxon>
    </lineage>
</organism>
<keyword evidence="4" id="KW-1185">Reference proteome</keyword>
<dbReference type="SUPFAM" id="SSF49879">
    <property type="entry name" value="SMAD/FHA domain"/>
    <property type="match status" value="1"/>
</dbReference>
<gene>
    <name evidence="3" type="ORF">MD535_00920</name>
</gene>
<dbReference type="Gene3D" id="2.60.200.20">
    <property type="match status" value="1"/>
</dbReference>
<proteinExistence type="predicted"/>
<dbReference type="Proteomes" id="UP001155587">
    <property type="component" value="Unassembled WGS sequence"/>
</dbReference>
<dbReference type="PROSITE" id="PS50006">
    <property type="entry name" value="FHA_DOMAIN"/>
    <property type="match status" value="1"/>
</dbReference>
<name>A0A9X3CJX1_9VIBR</name>